<accession>A0A0C9YSP2</accession>
<evidence type="ECO:0000313" key="1">
    <source>
        <dbReference type="EMBL" id="KIK19731.1"/>
    </source>
</evidence>
<evidence type="ECO:0000313" key="2">
    <source>
        <dbReference type="Proteomes" id="UP000054018"/>
    </source>
</evidence>
<dbReference type="EMBL" id="KN833779">
    <property type="protein sequence ID" value="KIK19731.1"/>
    <property type="molecule type" value="Genomic_DNA"/>
</dbReference>
<protein>
    <submittedName>
        <fullName evidence="1">Unplaced genomic scaffold scaffold_95, whole genome shotgun sequence</fullName>
    </submittedName>
</protein>
<dbReference type="OrthoDB" id="2682950at2759"/>
<reference evidence="2" key="2">
    <citation type="submission" date="2015-01" db="EMBL/GenBank/DDBJ databases">
        <title>Evolutionary Origins and Diversification of the Mycorrhizal Mutualists.</title>
        <authorList>
            <consortium name="DOE Joint Genome Institute"/>
            <consortium name="Mycorrhizal Genomics Consortium"/>
            <person name="Kohler A."/>
            <person name="Kuo A."/>
            <person name="Nagy L.G."/>
            <person name="Floudas D."/>
            <person name="Copeland A."/>
            <person name="Barry K.W."/>
            <person name="Cichocki N."/>
            <person name="Veneault-Fourrey C."/>
            <person name="LaButti K."/>
            <person name="Lindquist E.A."/>
            <person name="Lipzen A."/>
            <person name="Lundell T."/>
            <person name="Morin E."/>
            <person name="Murat C."/>
            <person name="Riley R."/>
            <person name="Ohm R."/>
            <person name="Sun H."/>
            <person name="Tunlid A."/>
            <person name="Henrissat B."/>
            <person name="Grigoriev I.V."/>
            <person name="Hibbett D.S."/>
            <person name="Martin F."/>
        </authorList>
    </citation>
    <scope>NUCLEOTIDE SEQUENCE [LARGE SCALE GENOMIC DNA]</scope>
    <source>
        <strain evidence="2">441</strain>
    </source>
</reference>
<name>A0A0C9YSP2_9AGAM</name>
<proteinExistence type="predicted"/>
<keyword evidence="2" id="KW-1185">Reference proteome</keyword>
<sequence>LKEKAPVSFPTNRTYTYSSNMSNYGLCIHIENFHLLEFLEQAKKQGWHIYINSINMAFSMGYTFTTLCQVLQNPGVSIRKLPPPPQPLGDQLPKFLGSKSLLSDGLPEFSPSTFHCYLVQFIVSNDQVCDLPSVH</sequence>
<dbReference type="AlphaFoldDB" id="A0A0C9YSP2"/>
<feature type="non-terminal residue" evidence="1">
    <location>
        <position position="1"/>
    </location>
</feature>
<dbReference type="HOGENOM" id="CLU_072868_2_0_1"/>
<gene>
    <name evidence="1" type="ORF">PISMIDRAFT_107066</name>
</gene>
<dbReference type="Proteomes" id="UP000054018">
    <property type="component" value="Unassembled WGS sequence"/>
</dbReference>
<organism evidence="1 2">
    <name type="scientific">Pisolithus microcarpus 441</name>
    <dbReference type="NCBI Taxonomy" id="765257"/>
    <lineage>
        <taxon>Eukaryota</taxon>
        <taxon>Fungi</taxon>
        <taxon>Dikarya</taxon>
        <taxon>Basidiomycota</taxon>
        <taxon>Agaricomycotina</taxon>
        <taxon>Agaricomycetes</taxon>
        <taxon>Agaricomycetidae</taxon>
        <taxon>Boletales</taxon>
        <taxon>Sclerodermatineae</taxon>
        <taxon>Pisolithaceae</taxon>
        <taxon>Pisolithus</taxon>
    </lineage>
</organism>
<reference evidence="1 2" key="1">
    <citation type="submission" date="2014-04" db="EMBL/GenBank/DDBJ databases">
        <authorList>
            <consortium name="DOE Joint Genome Institute"/>
            <person name="Kuo A."/>
            <person name="Kohler A."/>
            <person name="Costa M.D."/>
            <person name="Nagy L.G."/>
            <person name="Floudas D."/>
            <person name="Copeland A."/>
            <person name="Barry K.W."/>
            <person name="Cichocki N."/>
            <person name="Veneault-Fourrey C."/>
            <person name="LaButti K."/>
            <person name="Lindquist E.A."/>
            <person name="Lipzen A."/>
            <person name="Lundell T."/>
            <person name="Morin E."/>
            <person name="Murat C."/>
            <person name="Sun H."/>
            <person name="Tunlid A."/>
            <person name="Henrissat B."/>
            <person name="Grigoriev I.V."/>
            <person name="Hibbett D.S."/>
            <person name="Martin F."/>
            <person name="Nordberg H.P."/>
            <person name="Cantor M.N."/>
            <person name="Hua S.X."/>
        </authorList>
    </citation>
    <scope>NUCLEOTIDE SEQUENCE [LARGE SCALE GENOMIC DNA]</scope>
    <source>
        <strain evidence="1 2">441</strain>
    </source>
</reference>